<dbReference type="SUPFAM" id="SSF55729">
    <property type="entry name" value="Acyl-CoA N-acyltransferases (Nat)"/>
    <property type="match status" value="1"/>
</dbReference>
<dbReference type="CDD" id="cd04301">
    <property type="entry name" value="NAT_SF"/>
    <property type="match status" value="1"/>
</dbReference>
<feature type="region of interest" description="Disordered" evidence="1">
    <location>
        <begin position="151"/>
        <end position="210"/>
    </location>
</feature>
<accession>A0ABR1WYI1</accession>
<reference evidence="2 3" key="1">
    <citation type="submission" date="2023-01" db="EMBL/GenBank/DDBJ databases">
        <title>Analysis of 21 Apiospora genomes using comparative genomics revels a genus with tremendous synthesis potential of carbohydrate active enzymes and secondary metabolites.</title>
        <authorList>
            <person name="Sorensen T."/>
        </authorList>
    </citation>
    <scope>NUCLEOTIDE SEQUENCE [LARGE SCALE GENOMIC DNA]</scope>
    <source>
        <strain evidence="2 3">CBS 114990</strain>
    </source>
</reference>
<evidence type="ECO:0000313" key="2">
    <source>
        <dbReference type="EMBL" id="KAK8088200.1"/>
    </source>
</evidence>
<keyword evidence="3" id="KW-1185">Reference proteome</keyword>
<proteinExistence type="predicted"/>
<name>A0ABR1WYI1_9PEZI</name>
<feature type="compositionally biased region" description="Polar residues" evidence="1">
    <location>
        <begin position="187"/>
        <end position="202"/>
    </location>
</feature>
<dbReference type="InterPro" id="IPR016181">
    <property type="entry name" value="Acyl_CoA_acyltransferase"/>
</dbReference>
<feature type="compositionally biased region" description="Basic and acidic residues" evidence="1">
    <location>
        <begin position="299"/>
        <end position="310"/>
    </location>
</feature>
<dbReference type="Gene3D" id="3.40.630.30">
    <property type="match status" value="1"/>
</dbReference>
<organism evidence="2 3">
    <name type="scientific">Apiospora hydei</name>
    <dbReference type="NCBI Taxonomy" id="1337664"/>
    <lineage>
        <taxon>Eukaryota</taxon>
        <taxon>Fungi</taxon>
        <taxon>Dikarya</taxon>
        <taxon>Ascomycota</taxon>
        <taxon>Pezizomycotina</taxon>
        <taxon>Sordariomycetes</taxon>
        <taxon>Xylariomycetidae</taxon>
        <taxon>Amphisphaeriales</taxon>
        <taxon>Apiosporaceae</taxon>
        <taxon>Apiospora</taxon>
    </lineage>
</organism>
<feature type="region of interest" description="Disordered" evidence="1">
    <location>
        <begin position="87"/>
        <end position="107"/>
    </location>
</feature>
<evidence type="ECO:0000313" key="3">
    <source>
        <dbReference type="Proteomes" id="UP001433268"/>
    </source>
</evidence>
<protein>
    <submittedName>
        <fullName evidence="2">Acyl-CoA N-acyltransferase</fullName>
    </submittedName>
</protein>
<dbReference type="EMBL" id="JAQQWN010000004">
    <property type="protein sequence ID" value="KAK8088200.1"/>
    <property type="molecule type" value="Genomic_DNA"/>
</dbReference>
<gene>
    <name evidence="2" type="ORF">PG997_003161</name>
</gene>
<evidence type="ECO:0000256" key="1">
    <source>
        <dbReference type="SAM" id="MobiDB-lite"/>
    </source>
</evidence>
<feature type="compositionally biased region" description="Polar residues" evidence="1">
    <location>
        <begin position="151"/>
        <end position="160"/>
    </location>
</feature>
<feature type="region of interest" description="Disordered" evidence="1">
    <location>
        <begin position="289"/>
        <end position="313"/>
    </location>
</feature>
<dbReference type="GeneID" id="92040536"/>
<comment type="caution">
    <text evidence="2">The sequence shown here is derived from an EMBL/GenBank/DDBJ whole genome shotgun (WGS) entry which is preliminary data.</text>
</comment>
<dbReference type="Proteomes" id="UP001433268">
    <property type="component" value="Unassembled WGS sequence"/>
</dbReference>
<dbReference type="RefSeq" id="XP_066671094.1">
    <property type="nucleotide sequence ID" value="XM_066807476.1"/>
</dbReference>
<feature type="region of interest" description="Disordered" evidence="1">
    <location>
        <begin position="18"/>
        <end position="47"/>
    </location>
</feature>
<sequence>MASRDRRAVWVDHWTVHQDGDELLEDSTHANPEQDMENSSVPRYRGFTPAPGDLCAMKETALSLAGGEGSNNAQAGQDQYFTTAARGNETRGPGYTDTSGNGQHAKETPVARRAIGGQLAKSRWAPATMVKGSGIWRGPVKEFVKANDQSLTNEAPTTIPENPKGDVYVPPHLRPKPAQGKQKAPEPQQQLHVAPARSTQHVVKNEPRNELPMTSALVHVSGRTDQDAAGTLAVLKSPESTEQKDEVSTLNSRLEASLAIFGTDPPEADPDRDPRGVTPIQTWTEQDWGMTRRPKKKKSFDSESIARDSETPDAAEAAVFQNRPKVYEECDVDCETGGLLAPVEYPRTMINHNETVMLKKRLHSTSETLIVQERKKKEQAEFMRVQRERIEKARLAPAEITEETEPAMTRANPFECRAQCHIRPAELGDMAAVAGLYKQEVETGWRALDQDVVQPPSWERILGNCQEQNLPFVVALSGYRDPRMPIGKAGHRVIGFAFLEVASRGIMGSVTTNAKCSGRVYVMVDPQHRRARIGTALLDAVLRAVSPQYGPKENSYQWENPQDNSTYHECRYNSHSEQRQWRSILMEVYVQNHGTKEKTTMGEEYQAIWNWLEMDLGMNLISHSPMFGRADRLPTSPLLDRLVFEHRCCPAEILV</sequence>